<dbReference type="AlphaFoldDB" id="A0A815D9B6"/>
<protein>
    <recommendedName>
        <fullName evidence="5">Palmitoyltransferase</fullName>
    </recommendedName>
</protein>
<organism evidence="3 4">
    <name type="scientific">Adineta steineri</name>
    <dbReference type="NCBI Taxonomy" id="433720"/>
    <lineage>
        <taxon>Eukaryota</taxon>
        <taxon>Metazoa</taxon>
        <taxon>Spiralia</taxon>
        <taxon>Gnathifera</taxon>
        <taxon>Rotifera</taxon>
        <taxon>Eurotatoria</taxon>
        <taxon>Bdelloidea</taxon>
        <taxon>Adinetida</taxon>
        <taxon>Adinetidae</taxon>
        <taxon>Adineta</taxon>
    </lineage>
</organism>
<evidence type="ECO:0000313" key="4">
    <source>
        <dbReference type="Proteomes" id="UP000663832"/>
    </source>
</evidence>
<sequence length="222" mass="25942">MKFHRNILFFSDYIISVAKTSQFILQCSQSGRWFLLFYSHALVYIFSTIKSVNSLTYLLFIWMFLQYQIAIFLVSSIRPPSLTATSKCPICLYHFSNRYHHCFFVNRCIATCNVHCFLSFTFYATISTLICFYIFLNQYFYVTSVSLYCLCPFGEFLCHSLTWKQSGMVMLTRSTLMSAGCAGAMGIHVAKEHYYDKTDRSRSIWREIFKILLPAFSVIQCD</sequence>
<dbReference type="PROSITE" id="PS50216">
    <property type="entry name" value="DHHC"/>
    <property type="match status" value="1"/>
</dbReference>
<name>A0A815D9B6_9BILA</name>
<keyword evidence="1" id="KW-0472">Membrane</keyword>
<comment type="caution">
    <text evidence="3">The sequence shown here is derived from an EMBL/GenBank/DDBJ whole genome shotgun (WGS) entry which is preliminary data.</text>
</comment>
<accession>A0A815D9B6</accession>
<reference evidence="3" key="1">
    <citation type="submission" date="2021-02" db="EMBL/GenBank/DDBJ databases">
        <authorList>
            <person name="Nowell W R."/>
        </authorList>
    </citation>
    <scope>NUCLEOTIDE SEQUENCE</scope>
</reference>
<gene>
    <name evidence="2" type="ORF">BJG266_LOCUS26082</name>
    <name evidence="3" type="ORF">QVE165_LOCUS31106</name>
</gene>
<evidence type="ECO:0008006" key="5">
    <source>
        <dbReference type="Google" id="ProtNLM"/>
    </source>
</evidence>
<dbReference type="Proteomes" id="UP000663832">
    <property type="component" value="Unassembled WGS sequence"/>
</dbReference>
<keyword evidence="1" id="KW-1133">Transmembrane helix</keyword>
<keyword evidence="1" id="KW-0812">Transmembrane</keyword>
<dbReference type="Proteomes" id="UP000663877">
    <property type="component" value="Unassembled WGS sequence"/>
</dbReference>
<dbReference type="OrthoDB" id="10011678at2759"/>
<dbReference type="EMBL" id="CAJNOI010000212">
    <property type="protein sequence ID" value="CAF1186557.1"/>
    <property type="molecule type" value="Genomic_DNA"/>
</dbReference>
<evidence type="ECO:0000256" key="1">
    <source>
        <dbReference type="SAM" id="Phobius"/>
    </source>
</evidence>
<dbReference type="EMBL" id="CAJNOM010000263">
    <property type="protein sequence ID" value="CAF1298462.1"/>
    <property type="molecule type" value="Genomic_DNA"/>
</dbReference>
<feature type="transmembrane region" description="Helical" evidence="1">
    <location>
        <begin position="141"/>
        <end position="163"/>
    </location>
</feature>
<keyword evidence="4" id="KW-1185">Reference proteome</keyword>
<proteinExistence type="predicted"/>
<evidence type="ECO:0000313" key="2">
    <source>
        <dbReference type="EMBL" id="CAF1186557.1"/>
    </source>
</evidence>
<evidence type="ECO:0000313" key="3">
    <source>
        <dbReference type="EMBL" id="CAF1298462.1"/>
    </source>
</evidence>
<feature type="transmembrane region" description="Helical" evidence="1">
    <location>
        <begin position="116"/>
        <end position="135"/>
    </location>
</feature>